<dbReference type="Pfam" id="PF08246">
    <property type="entry name" value="Inhibitor_I29"/>
    <property type="match status" value="1"/>
</dbReference>
<dbReference type="AlphaFoldDB" id="A0AAD7ZQX0"/>
<dbReference type="InterPro" id="IPR038765">
    <property type="entry name" value="Papain-like_cys_pep_sf"/>
</dbReference>
<feature type="domain" description="Peptidase C1A papain C-terminal" evidence="7">
    <location>
        <begin position="147"/>
        <end position="364"/>
    </location>
</feature>
<evidence type="ECO:0000256" key="3">
    <source>
        <dbReference type="ARBA" id="ARBA00022801"/>
    </source>
</evidence>
<keyword evidence="6" id="KW-1015">Disulfide bond</keyword>
<dbReference type="PROSITE" id="PS00639">
    <property type="entry name" value="THIOL_PROTEASE_HIS"/>
    <property type="match status" value="1"/>
</dbReference>
<keyword evidence="5" id="KW-0865">Zymogen</keyword>
<dbReference type="SMART" id="SM00645">
    <property type="entry name" value="Pept_C1"/>
    <property type="match status" value="1"/>
</dbReference>
<evidence type="ECO:0000256" key="4">
    <source>
        <dbReference type="ARBA" id="ARBA00022807"/>
    </source>
</evidence>
<keyword evidence="4" id="KW-0788">Thiol protease</keyword>
<dbReference type="Pfam" id="PF00112">
    <property type="entry name" value="Peptidase_C1"/>
    <property type="match status" value="1"/>
</dbReference>
<dbReference type="PANTHER" id="PTHR12411">
    <property type="entry name" value="CYSTEINE PROTEASE FAMILY C1-RELATED"/>
    <property type="match status" value="1"/>
</dbReference>
<dbReference type="InterPro" id="IPR013128">
    <property type="entry name" value="Peptidase_C1A"/>
</dbReference>
<gene>
    <name evidence="9" type="ORF">L9F63_021161</name>
</gene>
<proteinExistence type="inferred from homology"/>
<evidence type="ECO:0000256" key="1">
    <source>
        <dbReference type="ARBA" id="ARBA00008455"/>
    </source>
</evidence>
<keyword evidence="3" id="KW-0378">Hydrolase</keyword>
<dbReference type="InterPro" id="IPR000668">
    <property type="entry name" value="Peptidase_C1A_C"/>
</dbReference>
<dbReference type="CDD" id="cd02248">
    <property type="entry name" value="Peptidase_C1A"/>
    <property type="match status" value="1"/>
</dbReference>
<evidence type="ECO:0008006" key="11">
    <source>
        <dbReference type="Google" id="ProtNLM"/>
    </source>
</evidence>
<dbReference type="GO" id="GO:0006508">
    <property type="term" value="P:proteolysis"/>
    <property type="evidence" value="ECO:0007669"/>
    <property type="project" value="UniProtKB-KW"/>
</dbReference>
<evidence type="ECO:0000256" key="5">
    <source>
        <dbReference type="ARBA" id="ARBA00023145"/>
    </source>
</evidence>
<dbReference type="FunFam" id="3.90.70.10:FF:000006">
    <property type="entry name" value="Cathepsin S"/>
    <property type="match status" value="1"/>
</dbReference>
<dbReference type="InterPro" id="IPR025660">
    <property type="entry name" value="Pept_his_AS"/>
</dbReference>
<sequence length="365" mass="41401">EKKRNRFLCNWIRWVEDNIVLLDFLFSLVFRRYSVFTNDYTLTACYCASFEEVLKDEWTLFKLKYGKHYKNKVEEEFRMRVFLQTKEKVARHNAEYELGLHTYTLGINRFADQLPQEVSGEMNGLRITKAESKKGGSTFIIPENVVIPDEVDWRQKGAVTPVKNQGQCGSCWAFSAVRVEHRQHYRKTGNLTSLSEQNLVDCSISFGNHGCRGGLMENGFQYIEQNGGIDTEASYPYTAMDGHCHYNKETIGATDTGYVDLTSGDEENLKVAVATIGPISVAIDASRPTFQSYQSGIYCDPQCSSQHLDHGVLVVGYGTDKATNQDYYIVKNSWSADWGDNGYLKMCRNQNNNCGIATQATYPLV</sequence>
<dbReference type="EMBL" id="JASPKZ010007401">
    <property type="protein sequence ID" value="KAJ9584492.1"/>
    <property type="molecule type" value="Genomic_DNA"/>
</dbReference>
<evidence type="ECO:0000313" key="9">
    <source>
        <dbReference type="EMBL" id="KAJ9584492.1"/>
    </source>
</evidence>
<evidence type="ECO:0000256" key="2">
    <source>
        <dbReference type="ARBA" id="ARBA00022670"/>
    </source>
</evidence>
<dbReference type="Gene3D" id="3.90.70.10">
    <property type="entry name" value="Cysteine proteinases"/>
    <property type="match status" value="1"/>
</dbReference>
<evidence type="ECO:0000256" key="6">
    <source>
        <dbReference type="ARBA" id="ARBA00023157"/>
    </source>
</evidence>
<evidence type="ECO:0000313" key="10">
    <source>
        <dbReference type="Proteomes" id="UP001233999"/>
    </source>
</evidence>
<name>A0AAD7ZQX0_DIPPU</name>
<reference evidence="9" key="2">
    <citation type="submission" date="2023-05" db="EMBL/GenBank/DDBJ databases">
        <authorList>
            <person name="Fouks B."/>
        </authorList>
    </citation>
    <scope>NUCLEOTIDE SEQUENCE</scope>
    <source>
        <strain evidence="9">Stay&amp;Tobe</strain>
        <tissue evidence="9">Testes</tissue>
    </source>
</reference>
<dbReference type="InterPro" id="IPR039417">
    <property type="entry name" value="Peptidase_C1A_papain-like"/>
</dbReference>
<dbReference type="Proteomes" id="UP001233999">
    <property type="component" value="Unassembled WGS sequence"/>
</dbReference>
<accession>A0AAD7ZQX0</accession>
<feature type="non-terminal residue" evidence="9">
    <location>
        <position position="1"/>
    </location>
</feature>
<feature type="domain" description="Cathepsin propeptide inhibitor" evidence="8">
    <location>
        <begin position="58"/>
        <end position="118"/>
    </location>
</feature>
<dbReference type="SMART" id="SM00848">
    <property type="entry name" value="Inhibitor_I29"/>
    <property type="match status" value="1"/>
</dbReference>
<organism evidence="9 10">
    <name type="scientific">Diploptera punctata</name>
    <name type="common">Pacific beetle cockroach</name>
    <dbReference type="NCBI Taxonomy" id="6984"/>
    <lineage>
        <taxon>Eukaryota</taxon>
        <taxon>Metazoa</taxon>
        <taxon>Ecdysozoa</taxon>
        <taxon>Arthropoda</taxon>
        <taxon>Hexapoda</taxon>
        <taxon>Insecta</taxon>
        <taxon>Pterygota</taxon>
        <taxon>Neoptera</taxon>
        <taxon>Polyneoptera</taxon>
        <taxon>Dictyoptera</taxon>
        <taxon>Blattodea</taxon>
        <taxon>Blaberoidea</taxon>
        <taxon>Blaberidae</taxon>
        <taxon>Diplopterinae</taxon>
        <taxon>Diploptera</taxon>
    </lineage>
</organism>
<comment type="similarity">
    <text evidence="1">Belongs to the peptidase C1 family.</text>
</comment>
<reference evidence="9" key="1">
    <citation type="journal article" date="2023" name="IScience">
        <title>Live-bearing cockroach genome reveals convergent evolutionary mechanisms linked to viviparity in insects and beyond.</title>
        <authorList>
            <person name="Fouks B."/>
            <person name="Harrison M.C."/>
            <person name="Mikhailova A.A."/>
            <person name="Marchal E."/>
            <person name="English S."/>
            <person name="Carruthers M."/>
            <person name="Jennings E.C."/>
            <person name="Chiamaka E.L."/>
            <person name="Frigard R.A."/>
            <person name="Pippel M."/>
            <person name="Attardo G.M."/>
            <person name="Benoit J.B."/>
            <person name="Bornberg-Bauer E."/>
            <person name="Tobe S.S."/>
        </authorList>
    </citation>
    <scope>NUCLEOTIDE SEQUENCE</scope>
    <source>
        <strain evidence="9">Stay&amp;Tobe</strain>
    </source>
</reference>
<dbReference type="SUPFAM" id="SSF54001">
    <property type="entry name" value="Cysteine proteinases"/>
    <property type="match status" value="1"/>
</dbReference>
<comment type="caution">
    <text evidence="9">The sequence shown here is derived from an EMBL/GenBank/DDBJ whole genome shotgun (WGS) entry which is preliminary data.</text>
</comment>
<protein>
    <recommendedName>
        <fullName evidence="11">Cathepsin L</fullName>
    </recommendedName>
</protein>
<dbReference type="PRINTS" id="PR00705">
    <property type="entry name" value="PAPAIN"/>
</dbReference>
<dbReference type="GO" id="GO:0008234">
    <property type="term" value="F:cysteine-type peptidase activity"/>
    <property type="evidence" value="ECO:0007669"/>
    <property type="project" value="UniProtKB-KW"/>
</dbReference>
<evidence type="ECO:0000259" key="7">
    <source>
        <dbReference type="SMART" id="SM00645"/>
    </source>
</evidence>
<keyword evidence="2" id="KW-0645">Protease</keyword>
<dbReference type="InterPro" id="IPR000169">
    <property type="entry name" value="Pept_cys_AS"/>
</dbReference>
<dbReference type="PROSITE" id="PS00139">
    <property type="entry name" value="THIOL_PROTEASE_CYS"/>
    <property type="match status" value="1"/>
</dbReference>
<dbReference type="InterPro" id="IPR013201">
    <property type="entry name" value="Prot_inhib_I29"/>
</dbReference>
<evidence type="ECO:0000259" key="8">
    <source>
        <dbReference type="SMART" id="SM00848"/>
    </source>
</evidence>
<keyword evidence="10" id="KW-1185">Reference proteome</keyword>